<sequence>MHKMNNKHTHPLSTISFITLYYINDSQRSVVSFTAGNKVEVKHLVIAL</sequence>
<dbReference type="AlphaFoldDB" id="A0A0E9XBD4"/>
<dbReference type="EMBL" id="GBXM01009579">
    <property type="protein sequence ID" value="JAH98998.1"/>
    <property type="molecule type" value="Transcribed_RNA"/>
</dbReference>
<reference evidence="1" key="2">
    <citation type="journal article" date="2015" name="Fish Shellfish Immunol.">
        <title>Early steps in the European eel (Anguilla anguilla)-Vibrio vulnificus interaction in the gills: Role of the RtxA13 toxin.</title>
        <authorList>
            <person name="Callol A."/>
            <person name="Pajuelo D."/>
            <person name="Ebbesson L."/>
            <person name="Teles M."/>
            <person name="MacKenzie S."/>
            <person name="Amaro C."/>
        </authorList>
    </citation>
    <scope>NUCLEOTIDE SEQUENCE</scope>
</reference>
<reference evidence="1" key="1">
    <citation type="submission" date="2014-11" db="EMBL/GenBank/DDBJ databases">
        <authorList>
            <person name="Amaro Gonzalez C."/>
        </authorList>
    </citation>
    <scope>NUCLEOTIDE SEQUENCE</scope>
</reference>
<evidence type="ECO:0000313" key="1">
    <source>
        <dbReference type="EMBL" id="JAH98998.1"/>
    </source>
</evidence>
<organism evidence="1">
    <name type="scientific">Anguilla anguilla</name>
    <name type="common">European freshwater eel</name>
    <name type="synonym">Muraena anguilla</name>
    <dbReference type="NCBI Taxonomy" id="7936"/>
    <lineage>
        <taxon>Eukaryota</taxon>
        <taxon>Metazoa</taxon>
        <taxon>Chordata</taxon>
        <taxon>Craniata</taxon>
        <taxon>Vertebrata</taxon>
        <taxon>Euteleostomi</taxon>
        <taxon>Actinopterygii</taxon>
        <taxon>Neopterygii</taxon>
        <taxon>Teleostei</taxon>
        <taxon>Anguilliformes</taxon>
        <taxon>Anguillidae</taxon>
        <taxon>Anguilla</taxon>
    </lineage>
</organism>
<protein>
    <submittedName>
        <fullName evidence="1">Uncharacterized protein</fullName>
    </submittedName>
</protein>
<accession>A0A0E9XBD4</accession>
<proteinExistence type="predicted"/>
<name>A0A0E9XBD4_ANGAN</name>